<evidence type="ECO:0000259" key="5">
    <source>
        <dbReference type="PROSITE" id="PS50280"/>
    </source>
</evidence>
<keyword evidence="7" id="KW-1185">Reference proteome</keyword>
<evidence type="ECO:0000256" key="3">
    <source>
        <dbReference type="ARBA" id="ARBA00022691"/>
    </source>
</evidence>
<evidence type="ECO:0000256" key="4">
    <source>
        <dbReference type="SAM" id="Coils"/>
    </source>
</evidence>
<dbReference type="Gene3D" id="2.170.270.10">
    <property type="entry name" value="SET domain"/>
    <property type="match status" value="1"/>
</dbReference>
<dbReference type="GO" id="GO:0042799">
    <property type="term" value="F:histone H4K20 methyltransferase activity"/>
    <property type="evidence" value="ECO:0007669"/>
    <property type="project" value="TreeGrafter"/>
</dbReference>
<gene>
    <name evidence="6" type="ORF">PROFUN_11339</name>
</gene>
<evidence type="ECO:0000313" key="6">
    <source>
        <dbReference type="EMBL" id="PRP80898.1"/>
    </source>
</evidence>
<protein>
    <submittedName>
        <fullName evidence="6">Putative histone tail methylase containing SET domain (ISS)</fullName>
    </submittedName>
</protein>
<dbReference type="PANTHER" id="PTHR46402:SF2">
    <property type="entry name" value="HISTONE-LYSINE N-TRIMETHYLTRANSFERASE SMYD5"/>
    <property type="match status" value="1"/>
</dbReference>
<dbReference type="Pfam" id="PF00856">
    <property type="entry name" value="SET"/>
    <property type="match status" value="1"/>
</dbReference>
<keyword evidence="2" id="KW-0808">Transferase</keyword>
<dbReference type="InterPro" id="IPR046341">
    <property type="entry name" value="SET_dom_sf"/>
</dbReference>
<evidence type="ECO:0000256" key="1">
    <source>
        <dbReference type="ARBA" id="ARBA00022603"/>
    </source>
</evidence>
<keyword evidence="4" id="KW-0175">Coiled coil</keyword>
<dbReference type="SUPFAM" id="SSF82199">
    <property type="entry name" value="SET domain"/>
    <property type="match status" value="1"/>
</dbReference>
<dbReference type="CDD" id="cd20071">
    <property type="entry name" value="SET_SMYD"/>
    <property type="match status" value="1"/>
</dbReference>
<dbReference type="STRING" id="1890364.A0A2P6NAB3"/>
<dbReference type="Proteomes" id="UP000241769">
    <property type="component" value="Unassembled WGS sequence"/>
</dbReference>
<reference evidence="6 7" key="1">
    <citation type="journal article" date="2018" name="Genome Biol. Evol.">
        <title>Multiple Roots of Fruiting Body Formation in Amoebozoa.</title>
        <authorList>
            <person name="Hillmann F."/>
            <person name="Forbes G."/>
            <person name="Novohradska S."/>
            <person name="Ferling I."/>
            <person name="Riege K."/>
            <person name="Groth M."/>
            <person name="Westermann M."/>
            <person name="Marz M."/>
            <person name="Spaller T."/>
            <person name="Winckler T."/>
            <person name="Schaap P."/>
            <person name="Glockner G."/>
        </authorList>
    </citation>
    <scope>NUCLEOTIDE SEQUENCE [LARGE SCALE GENOMIC DNA]</scope>
    <source>
        <strain evidence="6 7">Jena</strain>
    </source>
</reference>
<sequence length="829" mass="90867">MLRAIRIGSSLAKTEEKIEYEEHSTEELAAYERAKAKAEEYKKRREAAVQRLNDQNHPKGVEIREHLEEQQSVGLFNLRGRTKGETLFTETSLATAPIDSQHCHHCCKDIGPNAIVLPSGAHVTAIDQFGVGVPKVLKNNPKVKKLSEETVSCPVCLSSFCSHQCLEESTKYHDVYCAPAGAEGSAQWEMISNAPEPKIGALSARLYGILINEEKKGELEITLEEEGRSVFGANATKQEDAITLFTRSLLGTATEDPQALAVPEPQEKKLYTIVRGGTWDVLDTMDRAPPFPELERIIQEEYRDLKDLLTIRVYRDLRLICTQNSAKLETQVEHLTENGSNFETETRFPSNGVFIAVTGSFINHSCEPNVSMSNLYNHEIRWEAEREIGAGEELFVSYVDNSMSLDERREELFNRYSFWCQCSLCEAFIEKSVGNINTRFGAVQLPLFTLVGAKVCLDAPAPDGGEVHGKEVGLGVMWKIARKLPPKLALIHLSTRERIILNELLRLQRFLIAVTGFLGTPTAFNHLDTVVNIEDSNNNTVLTISFSVERACVNASCYMNVGLLSSVPRSAKTNLPSSSTILPLGSSLQNALALNITMTPLSALLNGTVITIPGFGSNSSSYASFVYDSVYGQFGRIKSGGNSIPVPSDYLVPGIFLFATTSSSDAYPLVNSQYYNLAGSVASNLALGNGLYLNVTSTYDNSIRIFYSTSNPVTASAPSGYVSAGSYYQVELRNPSGSISGLWKITNSSVSATVLNSTALGYVSTTGTQYVIPTYSNITRYFVNTTNANSVVQTYDQLLGTWALYNYSGASNMVPSIMMVVAIFAVLLS</sequence>
<dbReference type="GO" id="GO:0045814">
    <property type="term" value="P:negative regulation of gene expression, epigenetic"/>
    <property type="evidence" value="ECO:0007669"/>
    <property type="project" value="TreeGrafter"/>
</dbReference>
<dbReference type="OrthoDB" id="5945798at2759"/>
<comment type="caution">
    <text evidence="6">The sequence shown here is derived from an EMBL/GenBank/DDBJ whole genome shotgun (WGS) entry which is preliminary data.</text>
</comment>
<dbReference type="AlphaFoldDB" id="A0A2P6NAB3"/>
<evidence type="ECO:0000256" key="2">
    <source>
        <dbReference type="ARBA" id="ARBA00022679"/>
    </source>
</evidence>
<dbReference type="PROSITE" id="PS50280">
    <property type="entry name" value="SET"/>
    <property type="match status" value="1"/>
</dbReference>
<name>A0A2P6NAB3_9EUKA</name>
<keyword evidence="3" id="KW-0949">S-adenosyl-L-methionine</keyword>
<dbReference type="GO" id="GO:0032259">
    <property type="term" value="P:methylation"/>
    <property type="evidence" value="ECO:0007669"/>
    <property type="project" value="UniProtKB-KW"/>
</dbReference>
<proteinExistence type="predicted"/>
<evidence type="ECO:0000313" key="7">
    <source>
        <dbReference type="Proteomes" id="UP000241769"/>
    </source>
</evidence>
<dbReference type="InterPro" id="IPR001214">
    <property type="entry name" value="SET_dom"/>
</dbReference>
<feature type="domain" description="SET" evidence="5">
    <location>
        <begin position="59"/>
        <end position="399"/>
    </location>
</feature>
<keyword evidence="1 6" id="KW-0489">Methyltransferase</keyword>
<dbReference type="InParanoid" id="A0A2P6NAB3"/>
<dbReference type="PANTHER" id="PTHR46402">
    <property type="entry name" value="SET AND MYND DOMAIN-CONTAINING PROTEIN 5"/>
    <property type="match status" value="1"/>
</dbReference>
<organism evidence="6 7">
    <name type="scientific">Planoprotostelium fungivorum</name>
    <dbReference type="NCBI Taxonomy" id="1890364"/>
    <lineage>
        <taxon>Eukaryota</taxon>
        <taxon>Amoebozoa</taxon>
        <taxon>Evosea</taxon>
        <taxon>Variosea</taxon>
        <taxon>Cavosteliida</taxon>
        <taxon>Cavosteliaceae</taxon>
        <taxon>Planoprotostelium</taxon>
    </lineage>
</organism>
<dbReference type="EMBL" id="MDYQ01000135">
    <property type="protein sequence ID" value="PRP80898.1"/>
    <property type="molecule type" value="Genomic_DNA"/>
</dbReference>
<accession>A0A2P6NAB3</accession>
<feature type="coiled-coil region" evidence="4">
    <location>
        <begin position="24"/>
        <end position="55"/>
    </location>
</feature>